<name>A0ABR0XIM8_REHGL</name>
<evidence type="ECO:0000313" key="2">
    <source>
        <dbReference type="EMBL" id="KAK6159027.1"/>
    </source>
</evidence>
<accession>A0ABR0XIM8</accession>
<keyword evidence="3" id="KW-1185">Reference proteome</keyword>
<comment type="caution">
    <text evidence="2">The sequence shown here is derived from an EMBL/GenBank/DDBJ whole genome shotgun (WGS) entry which is preliminary data.</text>
</comment>
<evidence type="ECO:0000313" key="3">
    <source>
        <dbReference type="Proteomes" id="UP001318860"/>
    </source>
</evidence>
<sequence length="241" mass="27644">MATLTTSLPPSTTHPSSNKSSILSNPRTHFHHNYNSSKLIQFSINSYRTTTRGGFTDEEDEEICSFDEAVTLFNKRDYYKCHDVLETLWNKSQEPTRTLVHGILQCAVGFHHLFNQNHKGAMMELGEGVCKLRKMNFENGPFYQFEKEISAVLEFIYKTQLEQAACNEEVCVAMDQSERSYQLLGGYAAGERLYHLEIDRSWNAYIVFCPERYGGTATEPPSIKIPVLEASEQHIMDLDYF</sequence>
<reference evidence="2 3" key="1">
    <citation type="journal article" date="2021" name="Comput. Struct. Biotechnol. J.">
        <title>De novo genome assembly of the potent medicinal plant Rehmannia glutinosa using nanopore technology.</title>
        <authorList>
            <person name="Ma L."/>
            <person name="Dong C."/>
            <person name="Song C."/>
            <person name="Wang X."/>
            <person name="Zheng X."/>
            <person name="Niu Y."/>
            <person name="Chen S."/>
            <person name="Feng W."/>
        </authorList>
    </citation>
    <scope>NUCLEOTIDE SEQUENCE [LARGE SCALE GENOMIC DNA]</scope>
    <source>
        <strain evidence="2">DH-2019</strain>
    </source>
</reference>
<dbReference type="InterPro" id="IPR005500">
    <property type="entry name" value="DUF309"/>
</dbReference>
<dbReference type="Gene3D" id="1.10.3450.10">
    <property type="entry name" value="TTHA0068-like"/>
    <property type="match status" value="1"/>
</dbReference>
<organism evidence="2 3">
    <name type="scientific">Rehmannia glutinosa</name>
    <name type="common">Chinese foxglove</name>
    <dbReference type="NCBI Taxonomy" id="99300"/>
    <lineage>
        <taxon>Eukaryota</taxon>
        <taxon>Viridiplantae</taxon>
        <taxon>Streptophyta</taxon>
        <taxon>Embryophyta</taxon>
        <taxon>Tracheophyta</taxon>
        <taxon>Spermatophyta</taxon>
        <taxon>Magnoliopsida</taxon>
        <taxon>eudicotyledons</taxon>
        <taxon>Gunneridae</taxon>
        <taxon>Pentapetalae</taxon>
        <taxon>asterids</taxon>
        <taxon>lamiids</taxon>
        <taxon>Lamiales</taxon>
        <taxon>Orobanchaceae</taxon>
        <taxon>Rehmannieae</taxon>
        <taxon>Rehmannia</taxon>
    </lineage>
</organism>
<dbReference type="SUPFAM" id="SSF140663">
    <property type="entry name" value="TTHA0068-like"/>
    <property type="match status" value="1"/>
</dbReference>
<evidence type="ECO:0000256" key="1">
    <source>
        <dbReference type="SAM" id="MobiDB-lite"/>
    </source>
</evidence>
<proteinExistence type="predicted"/>
<dbReference type="Pfam" id="PF03745">
    <property type="entry name" value="DUF309"/>
    <property type="match status" value="1"/>
</dbReference>
<dbReference type="EMBL" id="JABTTQ020000004">
    <property type="protein sequence ID" value="KAK6159027.1"/>
    <property type="molecule type" value="Genomic_DNA"/>
</dbReference>
<protein>
    <recommendedName>
        <fullName evidence="4">DUF309 domain-containing protein</fullName>
    </recommendedName>
</protein>
<feature type="region of interest" description="Disordered" evidence="1">
    <location>
        <begin position="1"/>
        <end position="27"/>
    </location>
</feature>
<dbReference type="Proteomes" id="UP001318860">
    <property type="component" value="Unassembled WGS sequence"/>
</dbReference>
<dbReference type="PANTHER" id="PTHR34796">
    <property type="entry name" value="EXPRESSED PROTEIN"/>
    <property type="match status" value="1"/>
</dbReference>
<dbReference type="InterPro" id="IPR023203">
    <property type="entry name" value="TTHA0068_sf"/>
</dbReference>
<feature type="compositionally biased region" description="Polar residues" evidence="1">
    <location>
        <begin position="18"/>
        <end position="27"/>
    </location>
</feature>
<evidence type="ECO:0008006" key="4">
    <source>
        <dbReference type="Google" id="ProtNLM"/>
    </source>
</evidence>
<feature type="compositionally biased region" description="Low complexity" evidence="1">
    <location>
        <begin position="1"/>
        <end position="17"/>
    </location>
</feature>
<dbReference type="PANTHER" id="PTHR34796:SF1">
    <property type="entry name" value="EXPRESSED PROTEIN"/>
    <property type="match status" value="1"/>
</dbReference>
<gene>
    <name evidence="2" type="ORF">DH2020_006341</name>
</gene>